<evidence type="ECO:0000259" key="2">
    <source>
        <dbReference type="Pfam" id="PF01757"/>
    </source>
</evidence>
<keyword evidence="4" id="KW-1185">Reference proteome</keyword>
<keyword evidence="3" id="KW-0808">Transferase</keyword>
<dbReference type="InterPro" id="IPR002656">
    <property type="entry name" value="Acyl_transf_3_dom"/>
</dbReference>
<dbReference type="Pfam" id="PF01757">
    <property type="entry name" value="Acyl_transf_3"/>
    <property type="match status" value="1"/>
</dbReference>
<keyword evidence="1" id="KW-1133">Transmembrane helix</keyword>
<feature type="transmembrane region" description="Helical" evidence="1">
    <location>
        <begin position="149"/>
        <end position="165"/>
    </location>
</feature>
<feature type="transmembrane region" description="Helical" evidence="1">
    <location>
        <begin position="263"/>
        <end position="286"/>
    </location>
</feature>
<dbReference type="PANTHER" id="PTHR23028:SF53">
    <property type="entry name" value="ACYL_TRANSF_3 DOMAIN-CONTAINING PROTEIN"/>
    <property type="match status" value="1"/>
</dbReference>
<evidence type="ECO:0000256" key="1">
    <source>
        <dbReference type="SAM" id="Phobius"/>
    </source>
</evidence>
<dbReference type="PANTHER" id="PTHR23028">
    <property type="entry name" value="ACETYLTRANSFERASE"/>
    <property type="match status" value="1"/>
</dbReference>
<evidence type="ECO:0000313" key="3">
    <source>
        <dbReference type="EMBL" id="MFC0076561.1"/>
    </source>
</evidence>
<proteinExistence type="predicted"/>
<accession>A0ABV6BMA2</accession>
<keyword evidence="1" id="KW-0812">Transmembrane</keyword>
<dbReference type="GO" id="GO:0016746">
    <property type="term" value="F:acyltransferase activity"/>
    <property type="evidence" value="ECO:0007669"/>
    <property type="project" value="UniProtKB-KW"/>
</dbReference>
<evidence type="ECO:0000313" key="4">
    <source>
        <dbReference type="Proteomes" id="UP001589734"/>
    </source>
</evidence>
<feature type="transmembrane region" description="Helical" evidence="1">
    <location>
        <begin position="90"/>
        <end position="111"/>
    </location>
</feature>
<keyword evidence="1" id="KW-0472">Membrane</keyword>
<keyword evidence="3" id="KW-0012">Acyltransferase</keyword>
<gene>
    <name evidence="3" type="ORF">ACFFLS_05895</name>
</gene>
<reference evidence="3 4" key="1">
    <citation type="submission" date="2024-09" db="EMBL/GenBank/DDBJ databases">
        <authorList>
            <person name="Sun Q."/>
            <person name="Mori K."/>
        </authorList>
    </citation>
    <scope>NUCLEOTIDE SEQUENCE [LARGE SCALE GENOMIC DNA]</scope>
    <source>
        <strain evidence="3 4">CGMCC 1.12926</strain>
    </source>
</reference>
<dbReference type="EMBL" id="JBHLYW010000007">
    <property type="protein sequence ID" value="MFC0076561.1"/>
    <property type="molecule type" value="Genomic_DNA"/>
</dbReference>
<feature type="transmembrane region" description="Helical" evidence="1">
    <location>
        <begin position="298"/>
        <end position="321"/>
    </location>
</feature>
<feature type="domain" description="Acyltransferase 3" evidence="2">
    <location>
        <begin position="16"/>
        <end position="355"/>
    </location>
</feature>
<feature type="transmembrane region" description="Helical" evidence="1">
    <location>
        <begin position="172"/>
        <end position="191"/>
    </location>
</feature>
<feature type="transmembrane region" description="Helical" evidence="1">
    <location>
        <begin position="341"/>
        <end position="358"/>
    </location>
</feature>
<dbReference type="InterPro" id="IPR050879">
    <property type="entry name" value="Acyltransferase_3"/>
</dbReference>
<dbReference type="Proteomes" id="UP001589734">
    <property type="component" value="Unassembled WGS sequence"/>
</dbReference>
<feature type="transmembrane region" description="Helical" evidence="1">
    <location>
        <begin position="47"/>
        <end position="69"/>
    </location>
</feature>
<organism evidence="3 4">
    <name type="scientific">Flavobacterium procerum</name>
    <dbReference type="NCBI Taxonomy" id="1455569"/>
    <lineage>
        <taxon>Bacteria</taxon>
        <taxon>Pseudomonadati</taxon>
        <taxon>Bacteroidota</taxon>
        <taxon>Flavobacteriia</taxon>
        <taxon>Flavobacteriales</taxon>
        <taxon>Flavobacteriaceae</taxon>
        <taxon>Flavobacterium</taxon>
    </lineage>
</organism>
<dbReference type="EC" id="2.3.-.-" evidence="3"/>
<feature type="transmembrane region" description="Helical" evidence="1">
    <location>
        <begin position="241"/>
        <end position="257"/>
    </location>
</feature>
<feature type="transmembrane region" description="Helical" evidence="1">
    <location>
        <begin position="211"/>
        <end position="229"/>
    </location>
</feature>
<protein>
    <submittedName>
        <fullName evidence="3">Acyltransferase family protein</fullName>
        <ecNumber evidence="3">2.3.-.-</ecNumber>
    </submittedName>
</protein>
<dbReference type="RefSeq" id="WP_379685615.1">
    <property type="nucleotide sequence ID" value="NZ_JBHLYW010000007.1"/>
</dbReference>
<feature type="transmembrane region" description="Helical" evidence="1">
    <location>
        <begin position="12"/>
        <end position="35"/>
    </location>
</feature>
<sequence>MISFLKIDIGTNRIFGLDILRCTAILFVVFGHGNLFFSGSTARYLDYFVLDGVSIFFVLSGYLIGGILIKELENKPFSKELLVNFWKRRWYRTLPNYFLVLSLLIILSYSFTKDFQVLDSLEYYIFSQNLFYPHPNWFPEAWSLSIEEWFYLIVPILLLLIDKLFKLSTKRAILVTAVLIILFATFFRYAKSLQIILENSRDLDINFRKQVFTRIDSIMYGVLAAYIAYYYNNTWKKNKKTLFAIGLILLLSTKFFIKADLNSLYACVFSFSLNSIGTLFLLPFLSEIKTGKGKINKVVTYFSLISYSMYLINLTLVKNWIILHLQIDFLNSYVTLVTKYILYWFFTVVLSILLYKYFEIPTTKLRERDK</sequence>
<name>A0ABV6BMA2_9FLAO</name>
<comment type="caution">
    <text evidence="3">The sequence shown here is derived from an EMBL/GenBank/DDBJ whole genome shotgun (WGS) entry which is preliminary data.</text>
</comment>